<accession>A0AAD7NST7</accession>
<feature type="compositionally biased region" description="Polar residues" evidence="1">
    <location>
        <begin position="379"/>
        <end position="389"/>
    </location>
</feature>
<sequence>MSNNCNFVEIANSTTKAVATRIPVSGGPYEALSVELNGWNNVSELNGLSSDARFHNHNASNPKKGDQEMKSIFSVLKPSATGTNPKYNLGVINNNLVPALHQNDEDLGMLSNPITKPKPTSHIPTAQKEAARKPRKIQKSPQGRADATSVFESNLRKQLAAQPQSSGAEPLVDDYYVWHLGDEIDNLLKGLASDDPTSLPAPQPDAASTKAVTDKPKVGEKPTSKKALFTSSTSPSPNRTKSWRPPSPKDKTVFTSPSPTPSVINGDYFRRTSGTPDSRGNPITPATTAPSSPTFTDAGGGGGARPWSFSAGGVKREWSPTAPPLSPVASEASREYTPATSASSRARSANAPVTGDRYARYSPATDPPLSPITDAGSVWSKSTDASSIRSRSEVSVPEDHARDYSPVTEPPPSPADTDGANGRAWSEDAPTMRGRTSRRGELRGLFDDDEETSPEDLFSTDVVAEPSARVSEPRVITRRPIRELKALIPRGKKATAKRRYTKRKQEVPAPKSKVRVAAPPPVSVVPTFKQISSTGAVKRTRPASPSRPPYAGPSKRQATQANAVRRPKPVNPSMLINWSNELLRFEELIFQGKQGPGEVKQVVGLLNAMIQGAQGTPLKWLEETERTRVMGKKEERQDKLQLLREVAIGYRAHDQDGYVVKLAGELFRKWKPLANKLLCFPVPKFRTSRSVLRRLS</sequence>
<feature type="compositionally biased region" description="Polar residues" evidence="1">
    <location>
        <begin position="229"/>
        <end position="240"/>
    </location>
</feature>
<feature type="region of interest" description="Disordered" evidence="1">
    <location>
        <begin position="529"/>
        <end position="569"/>
    </location>
</feature>
<dbReference type="Proteomes" id="UP001215280">
    <property type="component" value="Unassembled WGS sequence"/>
</dbReference>
<proteinExistence type="predicted"/>
<feature type="compositionally biased region" description="Basic residues" evidence="1">
    <location>
        <begin position="491"/>
        <end position="502"/>
    </location>
</feature>
<feature type="compositionally biased region" description="Basic and acidic residues" evidence="1">
    <location>
        <begin position="212"/>
        <end position="223"/>
    </location>
</feature>
<protein>
    <submittedName>
        <fullName evidence="2">Uncharacterized protein</fullName>
    </submittedName>
</protein>
<reference evidence="2" key="1">
    <citation type="submission" date="2023-03" db="EMBL/GenBank/DDBJ databases">
        <title>Massive genome expansion in bonnet fungi (Mycena s.s.) driven by repeated elements and novel gene families across ecological guilds.</title>
        <authorList>
            <consortium name="Lawrence Berkeley National Laboratory"/>
            <person name="Harder C.B."/>
            <person name="Miyauchi S."/>
            <person name="Viragh M."/>
            <person name="Kuo A."/>
            <person name="Thoen E."/>
            <person name="Andreopoulos B."/>
            <person name="Lu D."/>
            <person name="Skrede I."/>
            <person name="Drula E."/>
            <person name="Henrissat B."/>
            <person name="Morin E."/>
            <person name="Kohler A."/>
            <person name="Barry K."/>
            <person name="LaButti K."/>
            <person name="Morin E."/>
            <person name="Salamov A."/>
            <person name="Lipzen A."/>
            <person name="Mereny Z."/>
            <person name="Hegedus B."/>
            <person name="Baldrian P."/>
            <person name="Stursova M."/>
            <person name="Weitz H."/>
            <person name="Taylor A."/>
            <person name="Grigoriev I.V."/>
            <person name="Nagy L.G."/>
            <person name="Martin F."/>
            <person name="Kauserud H."/>
        </authorList>
    </citation>
    <scope>NUCLEOTIDE SEQUENCE</scope>
    <source>
        <strain evidence="2">CBHHK188m</strain>
    </source>
</reference>
<comment type="caution">
    <text evidence="2">The sequence shown here is derived from an EMBL/GenBank/DDBJ whole genome shotgun (WGS) entry which is preliminary data.</text>
</comment>
<dbReference type="EMBL" id="JARJLG010000016">
    <property type="protein sequence ID" value="KAJ7774242.1"/>
    <property type="molecule type" value="Genomic_DNA"/>
</dbReference>
<dbReference type="AlphaFoldDB" id="A0AAD7NST7"/>
<feature type="region of interest" description="Disordered" evidence="1">
    <location>
        <begin position="191"/>
        <end position="456"/>
    </location>
</feature>
<name>A0AAD7NST7_9AGAR</name>
<evidence type="ECO:0000256" key="1">
    <source>
        <dbReference type="SAM" id="MobiDB-lite"/>
    </source>
</evidence>
<feature type="compositionally biased region" description="Low complexity" evidence="1">
    <location>
        <begin position="282"/>
        <end position="294"/>
    </location>
</feature>
<evidence type="ECO:0000313" key="2">
    <source>
        <dbReference type="EMBL" id="KAJ7774242.1"/>
    </source>
</evidence>
<evidence type="ECO:0000313" key="3">
    <source>
        <dbReference type="Proteomes" id="UP001215280"/>
    </source>
</evidence>
<gene>
    <name evidence="2" type="ORF">DFH07DRAFT_800739</name>
</gene>
<feature type="region of interest" description="Disordered" evidence="1">
    <location>
        <begin position="108"/>
        <end position="149"/>
    </location>
</feature>
<organism evidence="2 3">
    <name type="scientific">Mycena maculata</name>
    <dbReference type="NCBI Taxonomy" id="230809"/>
    <lineage>
        <taxon>Eukaryota</taxon>
        <taxon>Fungi</taxon>
        <taxon>Dikarya</taxon>
        <taxon>Basidiomycota</taxon>
        <taxon>Agaricomycotina</taxon>
        <taxon>Agaricomycetes</taxon>
        <taxon>Agaricomycetidae</taxon>
        <taxon>Agaricales</taxon>
        <taxon>Marasmiineae</taxon>
        <taxon>Mycenaceae</taxon>
        <taxon>Mycena</taxon>
    </lineage>
</organism>
<feature type="region of interest" description="Disordered" evidence="1">
    <location>
        <begin position="491"/>
        <end position="515"/>
    </location>
</feature>
<feature type="compositionally biased region" description="Polar residues" evidence="1">
    <location>
        <begin position="253"/>
        <end position="263"/>
    </location>
</feature>
<feature type="compositionally biased region" description="Low complexity" evidence="1">
    <location>
        <begin position="337"/>
        <end position="352"/>
    </location>
</feature>
<keyword evidence="3" id="KW-1185">Reference proteome</keyword>